<evidence type="ECO:0000256" key="7">
    <source>
        <dbReference type="ARBA" id="ARBA00022989"/>
    </source>
</evidence>
<dbReference type="PANTHER" id="PTHR21072">
    <property type="entry name" value="GPI TRANSAMIDASE COMPONENT PIG-S"/>
    <property type="match status" value="1"/>
</dbReference>
<evidence type="ECO:0000256" key="3">
    <source>
        <dbReference type="ARBA" id="ARBA00005316"/>
    </source>
</evidence>
<gene>
    <name evidence="11" type="ORF">FOZ63_033031</name>
</gene>
<evidence type="ECO:0000313" key="11">
    <source>
        <dbReference type="EMBL" id="KAF4731915.1"/>
    </source>
</evidence>
<name>A0A7J6SGU0_PEROL</name>
<sequence>ASVWAWLQAVERHPLPDVDLGRDDDVHWPLVLCRPSEAPSKSQSWIDVMIENTKWLSRRPPGVDPPVPGCAADSLSLNCTAALRDITTEVSGRSAKLADGLRYHIFTYSSSEVTSPRRPVVLDNLAIVDARDRQFGVEWLYKTVWFPERAASSRESMTSALSNPRQQLTFLLVSDAANFARAHWDFGNDVFDAFMRPFVRGFLQEVFDIEMDSQVVHGAVLPMDSRSRQDGGYRLRTTKQLRQLLAEASHWGRPETLRRGYRKLPHTIHLAAYVAPDNMSVTVGAEDKSGVGIPGWGVVAFVPSMTEYGSAAGMWHAHLRAYLGFEPVPSCNEAAGWLCSDPILGLTVPEFFELVREAIIYYRSAARSTLKQLNDLVESLPQVAVSEDIAGRATAAAKNIDTDLVMVNDTRRALEMARESYEESVDLLLDDSISARSYFSEEFTLAVYLPVAAPLLIPILVNLLQEFRLWRKSRSRTGQVHEKVD</sequence>
<comment type="caution">
    <text evidence="11">The sequence shown here is derived from an EMBL/GenBank/DDBJ whole genome shotgun (WGS) entry which is preliminary data.</text>
</comment>
<dbReference type="Pfam" id="PF10510">
    <property type="entry name" value="PIG-S"/>
    <property type="match status" value="1"/>
</dbReference>
<dbReference type="EMBL" id="JABANO010018396">
    <property type="protein sequence ID" value="KAF4731915.1"/>
    <property type="molecule type" value="Genomic_DNA"/>
</dbReference>
<keyword evidence="6" id="KW-0256">Endoplasmic reticulum</keyword>
<dbReference type="PANTHER" id="PTHR21072:SF13">
    <property type="entry name" value="GPI TRANSAMIDASE COMPONENT PIG-S"/>
    <property type="match status" value="1"/>
</dbReference>
<dbReference type="UniPathway" id="UPA00196"/>
<evidence type="ECO:0000256" key="6">
    <source>
        <dbReference type="ARBA" id="ARBA00022824"/>
    </source>
</evidence>
<evidence type="ECO:0008006" key="13">
    <source>
        <dbReference type="Google" id="ProtNLM"/>
    </source>
</evidence>
<dbReference type="AlphaFoldDB" id="A0A7J6SGU0"/>
<protein>
    <recommendedName>
        <fullName evidence="13">GPI transamidase component PIG-S</fullName>
    </recommendedName>
</protein>
<evidence type="ECO:0000256" key="8">
    <source>
        <dbReference type="ARBA" id="ARBA00023136"/>
    </source>
</evidence>
<evidence type="ECO:0000256" key="4">
    <source>
        <dbReference type="ARBA" id="ARBA00022502"/>
    </source>
</evidence>
<keyword evidence="4" id="KW-0337">GPI-anchor biosynthesis</keyword>
<evidence type="ECO:0000256" key="10">
    <source>
        <dbReference type="SAM" id="Phobius"/>
    </source>
</evidence>
<evidence type="ECO:0000256" key="9">
    <source>
        <dbReference type="ARBA" id="ARBA00023180"/>
    </source>
</evidence>
<keyword evidence="7 10" id="KW-1133">Transmembrane helix</keyword>
<keyword evidence="9" id="KW-0325">Glycoprotein</keyword>
<proteinExistence type="inferred from homology"/>
<evidence type="ECO:0000313" key="12">
    <source>
        <dbReference type="Proteomes" id="UP000553632"/>
    </source>
</evidence>
<comment type="subcellular location">
    <subcellularLocation>
        <location evidence="1">Endoplasmic reticulum membrane</location>
        <topology evidence="1">Multi-pass membrane protein</topology>
    </subcellularLocation>
</comment>
<dbReference type="GO" id="GO:0042765">
    <property type="term" value="C:GPI-anchor transamidase complex"/>
    <property type="evidence" value="ECO:0007669"/>
    <property type="project" value="InterPro"/>
</dbReference>
<dbReference type="InterPro" id="IPR019540">
    <property type="entry name" value="PtdIno-glycan_biosynth_class_S"/>
</dbReference>
<dbReference type="GO" id="GO:0006506">
    <property type="term" value="P:GPI anchor biosynthetic process"/>
    <property type="evidence" value="ECO:0007669"/>
    <property type="project" value="UniProtKB-UniPathway"/>
</dbReference>
<evidence type="ECO:0000256" key="2">
    <source>
        <dbReference type="ARBA" id="ARBA00004687"/>
    </source>
</evidence>
<reference evidence="11 12" key="1">
    <citation type="submission" date="2020-04" db="EMBL/GenBank/DDBJ databases">
        <title>Perkinsus olseni comparative genomics.</title>
        <authorList>
            <person name="Bogema D.R."/>
        </authorList>
    </citation>
    <scope>NUCLEOTIDE SEQUENCE [LARGE SCALE GENOMIC DNA]</scope>
    <source>
        <strain evidence="11 12">ATCC PRA-207</strain>
    </source>
</reference>
<evidence type="ECO:0000256" key="5">
    <source>
        <dbReference type="ARBA" id="ARBA00022692"/>
    </source>
</evidence>
<keyword evidence="5 10" id="KW-0812">Transmembrane</keyword>
<keyword evidence="8 10" id="KW-0472">Membrane</keyword>
<feature type="transmembrane region" description="Helical" evidence="10">
    <location>
        <begin position="445"/>
        <end position="464"/>
    </location>
</feature>
<dbReference type="OMA" id="TERAVYH"/>
<keyword evidence="12" id="KW-1185">Reference proteome</keyword>
<dbReference type="Proteomes" id="UP000553632">
    <property type="component" value="Unassembled WGS sequence"/>
</dbReference>
<dbReference type="GO" id="GO:0016255">
    <property type="term" value="P:attachment of GPI anchor to protein"/>
    <property type="evidence" value="ECO:0007669"/>
    <property type="project" value="InterPro"/>
</dbReference>
<comment type="pathway">
    <text evidence="2">Glycolipid biosynthesis; glycosylphosphatidylinositol-anchor biosynthesis.</text>
</comment>
<comment type="similarity">
    <text evidence="3">Belongs to the PIGS family.</text>
</comment>
<accession>A0A7J6SGU0</accession>
<organism evidence="11 12">
    <name type="scientific">Perkinsus olseni</name>
    <name type="common">Perkinsus atlanticus</name>
    <dbReference type="NCBI Taxonomy" id="32597"/>
    <lineage>
        <taxon>Eukaryota</taxon>
        <taxon>Sar</taxon>
        <taxon>Alveolata</taxon>
        <taxon>Perkinsozoa</taxon>
        <taxon>Perkinsea</taxon>
        <taxon>Perkinsida</taxon>
        <taxon>Perkinsidae</taxon>
        <taxon>Perkinsus</taxon>
    </lineage>
</organism>
<evidence type="ECO:0000256" key="1">
    <source>
        <dbReference type="ARBA" id="ARBA00004477"/>
    </source>
</evidence>
<feature type="non-terminal residue" evidence="11">
    <location>
        <position position="485"/>
    </location>
</feature>